<evidence type="ECO:0000256" key="3">
    <source>
        <dbReference type="PROSITE-ProRule" id="PRU00708"/>
    </source>
</evidence>
<organism evidence="6 7">
    <name type="scientific">Camellia sinensis</name>
    <name type="common">Tea plant</name>
    <name type="synonym">Thea sinensis</name>
    <dbReference type="NCBI Taxonomy" id="4442"/>
    <lineage>
        <taxon>Eukaryota</taxon>
        <taxon>Viridiplantae</taxon>
        <taxon>Streptophyta</taxon>
        <taxon>Embryophyta</taxon>
        <taxon>Tracheophyta</taxon>
        <taxon>Spermatophyta</taxon>
        <taxon>Magnoliopsida</taxon>
        <taxon>eudicotyledons</taxon>
        <taxon>Gunneridae</taxon>
        <taxon>Pentapetalae</taxon>
        <taxon>asterids</taxon>
        <taxon>Ericales</taxon>
        <taxon>Theaceae</taxon>
        <taxon>Camellia</taxon>
    </lineage>
</organism>
<dbReference type="EMBL" id="JACBKZ010000014">
    <property type="protein sequence ID" value="KAF5932805.1"/>
    <property type="molecule type" value="Genomic_DNA"/>
</dbReference>
<sequence>MHGLSFEGKSGKSRIWLPRSSEGFHARASTCVFRGLLEQRNVGSSVNCKLSGFWCTQTHARAKDVSHARTSIEQRFSTASTFAFLQTARAKEFTLERPLYFGKLARAKKAMLDLGENGDEDEDKDGAKDGAGAGPGLKKLSPSLTRKMQMLRLAAIRLASSSSSSLSLSWRPNRTAKLTMFSGDSNYDDPSLNSTRKSPFSPSEFPHSNTDHQTLFHVLEACKLSSNVRAAAETHSRIIKLGYGTYQSLISSLISIYASCGCPNLAHKLCSEIPCWDFDLISANLIIVTFMKIGAIDIAKKVFHNMPTRDVVSWNSMIGGCVKNACFEEALRIFQEMLSLNVEPDGFTFASVITGCARLGARDHAKWTHGLMIEKKIALNYILGSALIDMYSKCGKIETAKEIFETIQRDDVSVWNALINGLAVHGLALDAIAIFSRMEVENVSPDSITFVGILTACSHCGLVEQGHKYFDSMTCYSIQPQLEHYGAMVDLLGRAGHLDEAYSIIKEMPMEPDIVIWRALLSACRTQRNSDLGEVAIKKIKQLSSGDYVLLSNIYCSVNKWDSAERVRDTMKKNGIRKYRGKSWIEMAGAIHQFKAGDVSHLEREAIYKVLEGLIRRAKMEGFSPAIELVLMDVSDEEKEENLNYHSEKLALAYGILKTSPGMEIQITKNLRTCLDCHYWMKVISRILNRVIIVRDRIRFHRFDGGVCTCGDYW</sequence>
<dbReference type="Gene3D" id="1.25.40.10">
    <property type="entry name" value="Tetratricopeptide repeat domain"/>
    <property type="match status" value="2"/>
</dbReference>
<evidence type="ECO:0000256" key="1">
    <source>
        <dbReference type="ARBA" id="ARBA00006643"/>
    </source>
</evidence>
<feature type="region of interest" description="Disordered" evidence="4">
    <location>
        <begin position="115"/>
        <end position="141"/>
    </location>
</feature>
<feature type="domain" description="DYW" evidence="5">
    <location>
        <begin position="622"/>
        <end position="714"/>
    </location>
</feature>
<dbReference type="Pfam" id="PF13041">
    <property type="entry name" value="PPR_2"/>
    <property type="match status" value="2"/>
</dbReference>
<evidence type="ECO:0000256" key="4">
    <source>
        <dbReference type="SAM" id="MobiDB-lite"/>
    </source>
</evidence>
<comment type="caution">
    <text evidence="6">The sequence shown here is derived from an EMBL/GenBank/DDBJ whole genome shotgun (WGS) entry which is preliminary data.</text>
</comment>
<proteinExistence type="inferred from homology"/>
<dbReference type="PROSITE" id="PS51375">
    <property type="entry name" value="PPR"/>
    <property type="match status" value="4"/>
</dbReference>
<dbReference type="Pfam" id="PF20431">
    <property type="entry name" value="E_motif"/>
    <property type="match status" value="1"/>
</dbReference>
<evidence type="ECO:0000313" key="6">
    <source>
        <dbReference type="EMBL" id="KAF5932805.1"/>
    </source>
</evidence>
<keyword evidence="7" id="KW-1185">Reference proteome</keyword>
<feature type="repeat" description="PPR" evidence="3">
    <location>
        <begin position="411"/>
        <end position="445"/>
    </location>
</feature>
<dbReference type="InterPro" id="IPR046848">
    <property type="entry name" value="E_motif"/>
</dbReference>
<dbReference type="Pfam" id="PF01535">
    <property type="entry name" value="PPR"/>
    <property type="match status" value="1"/>
</dbReference>
<dbReference type="FunFam" id="1.25.40.10:FF:000242">
    <property type="entry name" value="Pentatricopeptide repeat-containing protein"/>
    <property type="match status" value="1"/>
</dbReference>
<dbReference type="AlphaFoldDB" id="A0A7J7FWT1"/>
<dbReference type="InterPro" id="IPR046960">
    <property type="entry name" value="PPR_At4g14850-like_plant"/>
</dbReference>
<reference evidence="7" key="1">
    <citation type="journal article" date="2020" name="Nat. Commun.">
        <title>Genome assembly of wild tea tree DASZ reveals pedigree and selection history of tea varieties.</title>
        <authorList>
            <person name="Zhang W."/>
            <person name="Zhang Y."/>
            <person name="Qiu H."/>
            <person name="Guo Y."/>
            <person name="Wan H."/>
            <person name="Zhang X."/>
            <person name="Scossa F."/>
            <person name="Alseekh S."/>
            <person name="Zhang Q."/>
            <person name="Wang P."/>
            <person name="Xu L."/>
            <person name="Schmidt M.H."/>
            <person name="Jia X."/>
            <person name="Li D."/>
            <person name="Zhu A."/>
            <person name="Guo F."/>
            <person name="Chen W."/>
            <person name="Ni D."/>
            <person name="Usadel B."/>
            <person name="Fernie A.R."/>
            <person name="Wen W."/>
        </authorList>
    </citation>
    <scope>NUCLEOTIDE SEQUENCE [LARGE SCALE GENOMIC DNA]</scope>
    <source>
        <strain evidence="7">cv. G240</strain>
    </source>
</reference>
<feature type="repeat" description="PPR" evidence="3">
    <location>
        <begin position="446"/>
        <end position="480"/>
    </location>
</feature>
<dbReference type="Proteomes" id="UP000593564">
    <property type="component" value="Unassembled WGS sequence"/>
</dbReference>
<dbReference type="GO" id="GO:0003723">
    <property type="term" value="F:RNA binding"/>
    <property type="evidence" value="ECO:0007669"/>
    <property type="project" value="InterPro"/>
</dbReference>
<comment type="similarity">
    <text evidence="1">Belongs to the PPR family. PCMP-H subfamily.</text>
</comment>
<dbReference type="PANTHER" id="PTHR47926">
    <property type="entry name" value="PENTATRICOPEPTIDE REPEAT-CONTAINING PROTEIN"/>
    <property type="match status" value="1"/>
</dbReference>
<dbReference type="NCBIfam" id="TIGR00756">
    <property type="entry name" value="PPR"/>
    <property type="match status" value="2"/>
</dbReference>
<dbReference type="GO" id="GO:0009451">
    <property type="term" value="P:RNA modification"/>
    <property type="evidence" value="ECO:0007669"/>
    <property type="project" value="InterPro"/>
</dbReference>
<dbReference type="Pfam" id="PF14432">
    <property type="entry name" value="DYW_deaminase"/>
    <property type="match status" value="1"/>
</dbReference>
<evidence type="ECO:0000259" key="5">
    <source>
        <dbReference type="Pfam" id="PF14432"/>
    </source>
</evidence>
<evidence type="ECO:0000256" key="2">
    <source>
        <dbReference type="ARBA" id="ARBA00022737"/>
    </source>
</evidence>
<dbReference type="GO" id="GO:0008270">
    <property type="term" value="F:zinc ion binding"/>
    <property type="evidence" value="ECO:0007669"/>
    <property type="project" value="InterPro"/>
</dbReference>
<protein>
    <recommendedName>
        <fullName evidence="5">DYW domain-containing protein</fullName>
    </recommendedName>
</protein>
<dbReference type="InterPro" id="IPR002885">
    <property type="entry name" value="PPR_rpt"/>
</dbReference>
<feature type="repeat" description="PPR" evidence="3">
    <location>
        <begin position="310"/>
        <end position="344"/>
    </location>
</feature>
<gene>
    <name evidence="6" type="ORF">HYC85_028976</name>
</gene>
<feature type="repeat" description="PPR" evidence="3">
    <location>
        <begin position="544"/>
        <end position="578"/>
    </location>
</feature>
<dbReference type="InterPro" id="IPR011990">
    <property type="entry name" value="TPR-like_helical_dom_sf"/>
</dbReference>
<keyword evidence="2" id="KW-0677">Repeat</keyword>
<evidence type="ECO:0000313" key="7">
    <source>
        <dbReference type="Proteomes" id="UP000593564"/>
    </source>
</evidence>
<accession>A0A7J7FWT1</accession>
<dbReference type="InterPro" id="IPR032867">
    <property type="entry name" value="DYW_dom"/>
</dbReference>
<dbReference type="PANTHER" id="PTHR47926:SF360">
    <property type="entry name" value="PENTATRICOPEPTIDE REPEAT-CONTAINING PROTEIN"/>
    <property type="match status" value="1"/>
</dbReference>
<reference evidence="6 7" key="2">
    <citation type="submission" date="2020-07" db="EMBL/GenBank/DDBJ databases">
        <title>Genome assembly of wild tea tree DASZ reveals pedigree and selection history of tea varieties.</title>
        <authorList>
            <person name="Zhang W."/>
        </authorList>
    </citation>
    <scope>NUCLEOTIDE SEQUENCE [LARGE SCALE GENOMIC DNA]</scope>
    <source>
        <strain evidence="7">cv. G240</strain>
        <tissue evidence="6">Leaf</tissue>
    </source>
</reference>
<name>A0A7J7FWT1_CAMSI</name>